<dbReference type="OMA" id="WHALETN"/>
<dbReference type="KEGG" id="spar:SPRG_03778"/>
<evidence type="ECO:0000256" key="1">
    <source>
        <dbReference type="SAM" id="Coils"/>
    </source>
</evidence>
<keyword evidence="1" id="KW-0175">Coiled coil</keyword>
<gene>
    <name evidence="2" type="ORF">SPRG_03778</name>
</gene>
<evidence type="ECO:0008006" key="4">
    <source>
        <dbReference type="Google" id="ProtNLM"/>
    </source>
</evidence>
<evidence type="ECO:0000313" key="3">
    <source>
        <dbReference type="Proteomes" id="UP000030745"/>
    </source>
</evidence>
<dbReference type="OrthoDB" id="64597at2759"/>
<protein>
    <recommendedName>
        <fullName evidence="4">START domain-containing protein</fullName>
    </recommendedName>
</protein>
<dbReference type="AlphaFoldDB" id="A0A067CMY1"/>
<evidence type="ECO:0000313" key="2">
    <source>
        <dbReference type="EMBL" id="KDO31858.1"/>
    </source>
</evidence>
<reference evidence="2 3" key="1">
    <citation type="journal article" date="2013" name="PLoS Genet.">
        <title>Distinctive expansion of potential virulence genes in the genome of the oomycete fish pathogen Saprolegnia parasitica.</title>
        <authorList>
            <person name="Jiang R.H."/>
            <person name="de Bruijn I."/>
            <person name="Haas B.J."/>
            <person name="Belmonte R."/>
            <person name="Lobach L."/>
            <person name="Christie J."/>
            <person name="van den Ackerveken G."/>
            <person name="Bottin A."/>
            <person name="Bulone V."/>
            <person name="Diaz-Moreno S.M."/>
            <person name="Dumas B."/>
            <person name="Fan L."/>
            <person name="Gaulin E."/>
            <person name="Govers F."/>
            <person name="Grenville-Briggs L.J."/>
            <person name="Horner N.R."/>
            <person name="Levin J.Z."/>
            <person name="Mammella M."/>
            <person name="Meijer H.J."/>
            <person name="Morris P."/>
            <person name="Nusbaum C."/>
            <person name="Oome S."/>
            <person name="Phillips A.J."/>
            <person name="van Rooyen D."/>
            <person name="Rzeszutek E."/>
            <person name="Saraiva M."/>
            <person name="Secombes C.J."/>
            <person name="Seidl M.F."/>
            <person name="Snel B."/>
            <person name="Stassen J.H."/>
            <person name="Sykes S."/>
            <person name="Tripathy S."/>
            <person name="van den Berg H."/>
            <person name="Vega-Arreguin J.C."/>
            <person name="Wawra S."/>
            <person name="Young S.K."/>
            <person name="Zeng Q."/>
            <person name="Dieguez-Uribeondo J."/>
            <person name="Russ C."/>
            <person name="Tyler B.M."/>
            <person name="van West P."/>
        </authorList>
    </citation>
    <scope>NUCLEOTIDE SEQUENCE [LARGE SCALE GENOMIC DNA]</scope>
    <source>
        <strain evidence="2 3">CBS 223.65</strain>
    </source>
</reference>
<feature type="coiled-coil region" evidence="1">
    <location>
        <begin position="61"/>
        <end position="95"/>
    </location>
</feature>
<dbReference type="GeneID" id="24126260"/>
<proteinExistence type="predicted"/>
<sequence length="407" mass="46673">MNPGEALAVDVHDPSGCDYSVQWSPEERSILDNLLGDDETDHSQSPPRNGSKHRLVLQRYRKRKREELLHLRHAAIELEARLQQLQAAKAHEDRVRPPTKWRQLAVQERQHEVAARKENQQLRELVHRHMVTAQIFASVLEKTREDTQSLAVFDAPHDKWRSLILVQDTSLRTAAMHQILDREYANFDSALIEAGLVDVSEDFQKHVSKFMPDAAHEFQNIVYRRTGLPLRCVAAGLWNVIRGTTDKLPNMNRHCQTLLDVDPHTSYVSGTLSHPLGTFQRRVLCKLYFNAVDPKAATRCVIVCRSIEDDELSPYSEHSPYSNEVSWHALETNEVGGTDLKFFQKFRPSAWTHANLPLNSTWMQTLEQDSRLMRRAVHQYIDEFVENPHEDNLIASATPSTTCSVSL</sequence>
<dbReference type="EMBL" id="KK583197">
    <property type="protein sequence ID" value="KDO31858.1"/>
    <property type="molecule type" value="Genomic_DNA"/>
</dbReference>
<organism evidence="2 3">
    <name type="scientific">Saprolegnia parasitica (strain CBS 223.65)</name>
    <dbReference type="NCBI Taxonomy" id="695850"/>
    <lineage>
        <taxon>Eukaryota</taxon>
        <taxon>Sar</taxon>
        <taxon>Stramenopiles</taxon>
        <taxon>Oomycota</taxon>
        <taxon>Saprolegniomycetes</taxon>
        <taxon>Saprolegniales</taxon>
        <taxon>Saprolegniaceae</taxon>
        <taxon>Saprolegnia</taxon>
    </lineage>
</organism>
<name>A0A067CMY1_SAPPC</name>
<dbReference type="VEuPathDB" id="FungiDB:SPRG_03778"/>
<accession>A0A067CMY1</accession>
<dbReference type="RefSeq" id="XP_012197736.1">
    <property type="nucleotide sequence ID" value="XM_012342346.1"/>
</dbReference>
<keyword evidence="3" id="KW-1185">Reference proteome</keyword>
<dbReference type="Proteomes" id="UP000030745">
    <property type="component" value="Unassembled WGS sequence"/>
</dbReference>